<evidence type="ECO:0000256" key="2">
    <source>
        <dbReference type="ARBA" id="ARBA00006581"/>
    </source>
</evidence>
<accession>A0A8J5HDP5</accession>
<dbReference type="InterPro" id="IPR033704">
    <property type="entry name" value="dUTPase_trimeric"/>
</dbReference>
<evidence type="ECO:0000256" key="3">
    <source>
        <dbReference type="ARBA" id="ARBA00012379"/>
    </source>
</evidence>
<keyword evidence="9" id="KW-1185">Reference proteome</keyword>
<feature type="region of interest" description="Disordered" evidence="6">
    <location>
        <begin position="270"/>
        <end position="291"/>
    </location>
</feature>
<evidence type="ECO:0000313" key="8">
    <source>
        <dbReference type="EMBL" id="KAG6521906.1"/>
    </source>
</evidence>
<dbReference type="EMBL" id="JACMSC010000005">
    <property type="protein sequence ID" value="KAG6521906.1"/>
    <property type="molecule type" value="Genomic_DNA"/>
</dbReference>
<name>A0A8J5HDP5_ZINOF</name>
<evidence type="ECO:0000259" key="7">
    <source>
        <dbReference type="Pfam" id="PF00692"/>
    </source>
</evidence>
<feature type="domain" description="dUTPase-like" evidence="7">
    <location>
        <begin position="151"/>
        <end position="277"/>
    </location>
</feature>
<dbReference type="InterPro" id="IPR008181">
    <property type="entry name" value="dUTPase"/>
</dbReference>
<feature type="compositionally biased region" description="Polar residues" evidence="6">
    <location>
        <begin position="274"/>
        <end position="291"/>
    </location>
</feature>
<dbReference type="Proteomes" id="UP000734854">
    <property type="component" value="Unassembled WGS sequence"/>
</dbReference>
<protein>
    <recommendedName>
        <fullName evidence="3">dUTP diphosphatase</fullName>
        <ecNumber evidence="3">3.6.1.23</ecNumber>
    </recommendedName>
</protein>
<dbReference type="Gene3D" id="2.70.40.10">
    <property type="match status" value="1"/>
</dbReference>
<dbReference type="PANTHER" id="PTHR11241:SF0">
    <property type="entry name" value="DEOXYURIDINE 5'-TRIPHOSPHATE NUCLEOTIDOHYDROLASE"/>
    <property type="match status" value="1"/>
</dbReference>
<feature type="compositionally biased region" description="Basic and acidic residues" evidence="6">
    <location>
        <begin position="114"/>
        <end position="131"/>
    </location>
</feature>
<dbReference type="Pfam" id="PF00692">
    <property type="entry name" value="dUTPase"/>
    <property type="match status" value="1"/>
</dbReference>
<reference evidence="8 9" key="1">
    <citation type="submission" date="2020-08" db="EMBL/GenBank/DDBJ databases">
        <title>Plant Genome Project.</title>
        <authorList>
            <person name="Zhang R.-G."/>
        </authorList>
    </citation>
    <scope>NUCLEOTIDE SEQUENCE [LARGE SCALE GENOMIC DNA]</scope>
    <source>
        <tissue evidence="8">Rhizome</tissue>
    </source>
</reference>
<dbReference type="InterPro" id="IPR029054">
    <property type="entry name" value="dUTPase-like"/>
</dbReference>
<sequence>MEVDLTQGSQMIYVIPEVMMTIGDFYRNIQISILARGYEACQNSEANLLITRGMVGRLSNTPNIGFAYEVQGVVDYLTSHGVNALPGRSYDIPETYLNSELPPPFGWGDEEIDEFSKPRSPEGKQARETSSERYSSITEPLILINKISPNAVTPTRHTEGYAGLDIAASHAAVIEPYGRDIIHIGLRIEIPYGYYGRLASRSGLAWKTGIEVGAGVIDSDYRGEVQVLLFNRTNLPIYISQQQKIVQLILEKIAIPEVYEIPHLSYTERETKGFGSTENQHTLAENQASTSQSPRYFTTQDIFSLLLPRETATVLVQDDSGPNNFEKAHAVDTSPGASVPRSMETTQNYEDTDNSYLDYIQYLCQLSTKTKPLWDTYPDSDFEWTNPFASEVGYRCNSSIRSQPPSAQCCRSSLLRHEQPTRVTIFSLAMRPPISSLLPYPPADHCPLCQPSCRQHSPHLCRRIRTSRMLLDLCFLFLSHKDVTSDARRLHGWPPFFPHTLLAISAG</sequence>
<dbReference type="GO" id="GO:0004170">
    <property type="term" value="F:dUTP diphosphatase activity"/>
    <property type="evidence" value="ECO:0007669"/>
    <property type="project" value="UniProtKB-EC"/>
</dbReference>
<evidence type="ECO:0000313" key="9">
    <source>
        <dbReference type="Proteomes" id="UP000734854"/>
    </source>
</evidence>
<dbReference type="GO" id="GO:0006226">
    <property type="term" value="P:dUMP biosynthetic process"/>
    <property type="evidence" value="ECO:0007669"/>
    <property type="project" value="UniProtKB-UniPathway"/>
</dbReference>
<comment type="similarity">
    <text evidence="2">Belongs to the dUTPase family.</text>
</comment>
<dbReference type="NCBIfam" id="NF001862">
    <property type="entry name" value="PRK00601.1"/>
    <property type="match status" value="1"/>
</dbReference>
<organism evidence="8 9">
    <name type="scientific">Zingiber officinale</name>
    <name type="common">Ginger</name>
    <name type="synonym">Amomum zingiber</name>
    <dbReference type="NCBI Taxonomy" id="94328"/>
    <lineage>
        <taxon>Eukaryota</taxon>
        <taxon>Viridiplantae</taxon>
        <taxon>Streptophyta</taxon>
        <taxon>Embryophyta</taxon>
        <taxon>Tracheophyta</taxon>
        <taxon>Spermatophyta</taxon>
        <taxon>Magnoliopsida</taxon>
        <taxon>Liliopsida</taxon>
        <taxon>Zingiberales</taxon>
        <taxon>Zingiberaceae</taxon>
        <taxon>Zingiber</taxon>
    </lineage>
</organism>
<keyword evidence="5" id="KW-0546">Nucleotide metabolism</keyword>
<dbReference type="NCBIfam" id="TIGR00576">
    <property type="entry name" value="dut"/>
    <property type="match status" value="1"/>
</dbReference>
<dbReference type="SUPFAM" id="SSF51283">
    <property type="entry name" value="dUTPase-like"/>
    <property type="match status" value="1"/>
</dbReference>
<dbReference type="AlphaFoldDB" id="A0A8J5HDP5"/>
<dbReference type="CDD" id="cd07557">
    <property type="entry name" value="trimeric_dUTPase"/>
    <property type="match status" value="1"/>
</dbReference>
<dbReference type="InterPro" id="IPR036157">
    <property type="entry name" value="dUTPase-like_sf"/>
</dbReference>
<evidence type="ECO:0000256" key="4">
    <source>
        <dbReference type="ARBA" id="ARBA00022801"/>
    </source>
</evidence>
<comment type="caution">
    <text evidence="8">The sequence shown here is derived from an EMBL/GenBank/DDBJ whole genome shotgun (WGS) entry which is preliminary data.</text>
</comment>
<evidence type="ECO:0000256" key="1">
    <source>
        <dbReference type="ARBA" id="ARBA00005142"/>
    </source>
</evidence>
<dbReference type="GO" id="GO:0000287">
    <property type="term" value="F:magnesium ion binding"/>
    <property type="evidence" value="ECO:0007669"/>
    <property type="project" value="InterPro"/>
</dbReference>
<dbReference type="PANTHER" id="PTHR11241">
    <property type="entry name" value="DEOXYURIDINE 5'-TRIPHOSPHATE NUCLEOTIDOHYDROLASE"/>
    <property type="match status" value="1"/>
</dbReference>
<comment type="pathway">
    <text evidence="1">Pyrimidine metabolism; dUMP biosynthesis; dUMP from dCTP (dUTP route): step 2/2.</text>
</comment>
<dbReference type="GO" id="GO:0046081">
    <property type="term" value="P:dUTP catabolic process"/>
    <property type="evidence" value="ECO:0007669"/>
    <property type="project" value="InterPro"/>
</dbReference>
<evidence type="ECO:0000256" key="6">
    <source>
        <dbReference type="SAM" id="MobiDB-lite"/>
    </source>
</evidence>
<gene>
    <name evidence="8" type="ORF">ZIOFF_019040</name>
</gene>
<evidence type="ECO:0000256" key="5">
    <source>
        <dbReference type="ARBA" id="ARBA00023080"/>
    </source>
</evidence>
<keyword evidence="4" id="KW-0378">Hydrolase</keyword>
<dbReference type="UniPathway" id="UPA00610">
    <property type="reaction ID" value="UER00666"/>
</dbReference>
<feature type="region of interest" description="Disordered" evidence="6">
    <location>
        <begin position="108"/>
        <end position="133"/>
    </location>
</feature>
<proteinExistence type="inferred from homology"/>
<dbReference type="EC" id="3.6.1.23" evidence="3"/>